<feature type="region of interest" description="Disordered" evidence="6">
    <location>
        <begin position="38"/>
        <end position="59"/>
    </location>
</feature>
<feature type="domain" description="Protein kinase" evidence="7">
    <location>
        <begin position="1"/>
        <end position="120"/>
    </location>
</feature>
<evidence type="ECO:0000259" key="7">
    <source>
        <dbReference type="PROSITE" id="PS50011"/>
    </source>
</evidence>
<dbReference type="GO" id="GO:0005737">
    <property type="term" value="C:cytoplasm"/>
    <property type="evidence" value="ECO:0007669"/>
    <property type="project" value="TreeGrafter"/>
</dbReference>
<dbReference type="PANTHER" id="PTHR11042">
    <property type="entry name" value="EUKARYOTIC TRANSLATION INITIATION FACTOR 2-ALPHA KINASE EIF2-ALPHA KINASE -RELATED"/>
    <property type="match status" value="1"/>
</dbReference>
<keyword evidence="2" id="KW-0547">Nucleotide-binding</keyword>
<dbReference type="PROSITE" id="PS50011">
    <property type="entry name" value="PROTEIN_KINASE_DOM"/>
    <property type="match status" value="1"/>
</dbReference>
<dbReference type="InterPro" id="IPR011009">
    <property type="entry name" value="Kinase-like_dom_sf"/>
</dbReference>
<dbReference type="Pfam" id="PF00069">
    <property type="entry name" value="Pkinase"/>
    <property type="match status" value="1"/>
</dbReference>
<evidence type="ECO:0000313" key="9">
    <source>
        <dbReference type="Proteomes" id="UP001321473"/>
    </source>
</evidence>
<comment type="similarity">
    <text evidence="5">Belongs to the protein kinase superfamily. Ser/Thr protein kinase family. GCN2 subfamily.</text>
</comment>
<gene>
    <name evidence="8" type="ORF">V5799_023597</name>
</gene>
<organism evidence="8 9">
    <name type="scientific">Amblyomma americanum</name>
    <name type="common">Lone star tick</name>
    <dbReference type="NCBI Taxonomy" id="6943"/>
    <lineage>
        <taxon>Eukaryota</taxon>
        <taxon>Metazoa</taxon>
        <taxon>Ecdysozoa</taxon>
        <taxon>Arthropoda</taxon>
        <taxon>Chelicerata</taxon>
        <taxon>Arachnida</taxon>
        <taxon>Acari</taxon>
        <taxon>Parasitiformes</taxon>
        <taxon>Ixodida</taxon>
        <taxon>Ixodoidea</taxon>
        <taxon>Ixodidae</taxon>
        <taxon>Amblyomminae</taxon>
        <taxon>Amblyomma</taxon>
    </lineage>
</organism>
<proteinExistence type="inferred from homology"/>
<evidence type="ECO:0000313" key="8">
    <source>
        <dbReference type="EMBL" id="KAK8786626.1"/>
    </source>
</evidence>
<evidence type="ECO:0000256" key="6">
    <source>
        <dbReference type="SAM" id="MobiDB-lite"/>
    </source>
</evidence>
<keyword evidence="9" id="KW-1185">Reference proteome</keyword>
<dbReference type="InterPro" id="IPR000719">
    <property type="entry name" value="Prot_kinase_dom"/>
</dbReference>
<evidence type="ECO:0000256" key="5">
    <source>
        <dbReference type="ARBA" id="ARBA00037982"/>
    </source>
</evidence>
<dbReference type="InterPro" id="IPR050339">
    <property type="entry name" value="CC_SR_Kinase"/>
</dbReference>
<keyword evidence="3" id="KW-0418">Kinase</keyword>
<dbReference type="AlphaFoldDB" id="A0AAQ4FI04"/>
<dbReference type="SUPFAM" id="SSF56112">
    <property type="entry name" value="Protein kinase-like (PK-like)"/>
    <property type="match status" value="1"/>
</dbReference>
<dbReference type="PANTHER" id="PTHR11042:SF187">
    <property type="entry name" value="EUKARYOTIC TRANSLATION INITIATION FACTOR 2-ALPHA KINASE 2"/>
    <property type="match status" value="1"/>
</dbReference>
<dbReference type="Proteomes" id="UP001321473">
    <property type="component" value="Unassembled WGS sequence"/>
</dbReference>
<evidence type="ECO:0000256" key="3">
    <source>
        <dbReference type="ARBA" id="ARBA00022777"/>
    </source>
</evidence>
<keyword evidence="1" id="KW-0808">Transferase</keyword>
<evidence type="ECO:0000256" key="1">
    <source>
        <dbReference type="ARBA" id="ARBA00022679"/>
    </source>
</evidence>
<dbReference type="GO" id="GO:0005524">
    <property type="term" value="F:ATP binding"/>
    <property type="evidence" value="ECO:0007669"/>
    <property type="project" value="UniProtKB-KW"/>
</dbReference>
<dbReference type="InterPro" id="IPR008271">
    <property type="entry name" value="Ser/Thr_kinase_AS"/>
</dbReference>
<dbReference type="Gene3D" id="1.10.510.10">
    <property type="entry name" value="Transferase(Phosphotransferase) domain 1"/>
    <property type="match status" value="1"/>
</dbReference>
<dbReference type="GO" id="GO:0004694">
    <property type="term" value="F:eukaryotic translation initiation factor 2alpha kinase activity"/>
    <property type="evidence" value="ECO:0007669"/>
    <property type="project" value="TreeGrafter"/>
</dbReference>
<protein>
    <recommendedName>
        <fullName evidence="7">Protein kinase domain-containing protein</fullName>
    </recommendedName>
</protein>
<evidence type="ECO:0000256" key="2">
    <source>
        <dbReference type="ARBA" id="ARBA00022741"/>
    </source>
</evidence>
<dbReference type="EMBL" id="JARKHS020002580">
    <property type="protein sequence ID" value="KAK8786626.1"/>
    <property type="molecule type" value="Genomic_DNA"/>
</dbReference>
<keyword evidence="4" id="KW-0067">ATP-binding</keyword>
<name>A0AAQ4FI04_AMBAM</name>
<accession>A0AAQ4FI04</accession>
<evidence type="ECO:0000256" key="4">
    <source>
        <dbReference type="ARBA" id="ARBA00022840"/>
    </source>
</evidence>
<comment type="caution">
    <text evidence="8">The sequence shown here is derived from an EMBL/GenBank/DDBJ whole genome shotgun (WGS) entry which is preliminary data.</text>
</comment>
<dbReference type="GO" id="GO:0005634">
    <property type="term" value="C:nucleus"/>
    <property type="evidence" value="ECO:0007669"/>
    <property type="project" value="TreeGrafter"/>
</dbReference>
<reference evidence="8 9" key="1">
    <citation type="journal article" date="2023" name="Arcadia Sci">
        <title>De novo assembly of a long-read Amblyomma americanum tick genome.</title>
        <authorList>
            <person name="Chou S."/>
            <person name="Poskanzer K.E."/>
            <person name="Rollins M."/>
            <person name="Thuy-Boun P.S."/>
        </authorList>
    </citation>
    <scope>NUCLEOTIDE SEQUENCE [LARGE SCALE GENOMIC DNA]</scope>
    <source>
        <strain evidence="8">F_SG_1</strain>
        <tissue evidence="8">Salivary glands</tissue>
    </source>
</reference>
<sequence>MRSKRFIHRDIKPQNILFDLEGSFVKLGDFGLATLSNQQEPSSHSFPWTPRPGHTQSVGTSLYAAPEQCEQACYDSKIIEDLKAELKEKDKRMTFMANEVFLLRSEIAKLQLELKWYQPR</sequence>
<dbReference type="PROSITE" id="PS00108">
    <property type="entry name" value="PROTEIN_KINASE_ST"/>
    <property type="match status" value="1"/>
</dbReference>